<evidence type="ECO:0000313" key="2">
    <source>
        <dbReference type="Proteomes" id="UP000319148"/>
    </source>
</evidence>
<reference evidence="2" key="1">
    <citation type="submission" date="2019-06" db="EMBL/GenBank/DDBJ databases">
        <title>The complete genome of Emcibacter congregatus ZYLT.</title>
        <authorList>
            <person name="Zhao Z."/>
        </authorList>
    </citation>
    <scope>NUCLEOTIDE SEQUENCE [LARGE SCALE GENOMIC DNA]</scope>
    <source>
        <strain evidence="2">MCCC 1A06723</strain>
    </source>
</reference>
<keyword evidence="2" id="KW-1185">Reference proteome</keyword>
<dbReference type="RefSeq" id="WP_139939823.1">
    <property type="nucleotide sequence ID" value="NZ_JBHSYP010000003.1"/>
</dbReference>
<name>A0A501PNV7_9PROT</name>
<accession>A0A501PNV7</accession>
<dbReference type="InterPro" id="IPR009922">
    <property type="entry name" value="DUF1457"/>
</dbReference>
<comment type="caution">
    <text evidence="1">The sequence shown here is derived from an EMBL/GenBank/DDBJ whole genome shotgun (WGS) entry which is preliminary data.</text>
</comment>
<protein>
    <submittedName>
        <fullName evidence="1">PAS domain-containing protein</fullName>
    </submittedName>
</protein>
<dbReference type="OrthoDB" id="8481589at2"/>
<organism evidence="1 2">
    <name type="scientific">Emcibacter nanhaiensis</name>
    <dbReference type="NCBI Taxonomy" id="1505037"/>
    <lineage>
        <taxon>Bacteria</taxon>
        <taxon>Pseudomonadati</taxon>
        <taxon>Pseudomonadota</taxon>
        <taxon>Alphaproteobacteria</taxon>
        <taxon>Emcibacterales</taxon>
        <taxon>Emcibacteraceae</taxon>
        <taxon>Emcibacter</taxon>
    </lineage>
</organism>
<sequence>MDHSKLVFPSREEETTNFVVAVENPLLDYSRVRSPRLREILDIWEAARAEGEVPAWSSFNPMAFPDLLPTISVFSNEGSPEKPDFLLRLEGDVSAELFNTPTSMTKVSEIESYAKNTWLHKHLNALIRNKKPIYIIRNLGWNNGRNYIEYEILALPFSNAGGNIVDRMVSFKIFHSGTL</sequence>
<dbReference type="Proteomes" id="UP000319148">
    <property type="component" value="Unassembled WGS sequence"/>
</dbReference>
<gene>
    <name evidence="1" type="ORF">FIV46_07000</name>
</gene>
<dbReference type="EMBL" id="VFIY01000005">
    <property type="protein sequence ID" value="TPD61945.1"/>
    <property type="molecule type" value="Genomic_DNA"/>
</dbReference>
<evidence type="ECO:0000313" key="1">
    <source>
        <dbReference type="EMBL" id="TPD61945.1"/>
    </source>
</evidence>
<proteinExistence type="predicted"/>
<dbReference type="Pfam" id="PF07310">
    <property type="entry name" value="PAS_5"/>
    <property type="match status" value="1"/>
</dbReference>
<dbReference type="AlphaFoldDB" id="A0A501PNV7"/>